<proteinExistence type="predicted"/>
<accession>A0A0L6VLZ0</accession>
<dbReference type="Proteomes" id="UP000037035">
    <property type="component" value="Unassembled WGS sequence"/>
</dbReference>
<gene>
    <name evidence="1" type="ORF">VP01_1367g5</name>
</gene>
<organism evidence="1 2">
    <name type="scientific">Puccinia sorghi</name>
    <dbReference type="NCBI Taxonomy" id="27349"/>
    <lineage>
        <taxon>Eukaryota</taxon>
        <taxon>Fungi</taxon>
        <taxon>Dikarya</taxon>
        <taxon>Basidiomycota</taxon>
        <taxon>Pucciniomycotina</taxon>
        <taxon>Pucciniomycetes</taxon>
        <taxon>Pucciniales</taxon>
        <taxon>Pucciniaceae</taxon>
        <taxon>Puccinia</taxon>
    </lineage>
</organism>
<dbReference type="EMBL" id="LAVV01004087">
    <property type="protein sequence ID" value="KNZ61719.1"/>
    <property type="molecule type" value="Genomic_DNA"/>
</dbReference>
<sequence>MPEVTSSHWNRGTSHFRRKCVYNRISLWPLEETKINQIISLNSECWPTVSSSSFKFLLASPLYLKTLCEWNPLIKGMSMVCSWFQVPTKLSSKLPVCIFRCFGTETVHHRLAESLLEKGCSNYRCFQGVCACQLQAVEQVLFAVQCEIYLGGRLQADQPTVASWRSTPSWQTRIRVSWKLPSKPLCQYIFITNSHTLMTFPCLMAQNNHNLNQGLFIIGNVIYSLDDCMGCSPRPGYIFPGHFGELGQSGRKWQCCVEVPRIWLKCMAITAGRNGTNAGGLGGTAMVDKMFSAGGKKYRIFINFNRTNINACKSQVKGGPLYIILCSEGSRGIKQLKICKGNHDDKKKAFSMKGEWVLQKSGPVAVWLRGGICEEIVECKGKKNITIIF</sequence>
<dbReference type="VEuPathDB" id="FungiDB:VP01_1367g5"/>
<name>A0A0L6VLZ0_9BASI</name>
<dbReference type="AlphaFoldDB" id="A0A0L6VLZ0"/>
<evidence type="ECO:0000313" key="1">
    <source>
        <dbReference type="EMBL" id="KNZ61719.1"/>
    </source>
</evidence>
<protein>
    <submittedName>
        <fullName evidence="1">Uncharacterized protein</fullName>
    </submittedName>
</protein>
<keyword evidence="2" id="KW-1185">Reference proteome</keyword>
<evidence type="ECO:0000313" key="2">
    <source>
        <dbReference type="Proteomes" id="UP000037035"/>
    </source>
</evidence>
<comment type="caution">
    <text evidence="1">The sequence shown here is derived from an EMBL/GenBank/DDBJ whole genome shotgun (WGS) entry which is preliminary data.</text>
</comment>
<reference evidence="1 2" key="1">
    <citation type="submission" date="2015-08" db="EMBL/GenBank/DDBJ databases">
        <title>Next Generation Sequencing and Analysis of the Genome of Puccinia sorghi L Schw, the Causal Agent of Maize Common Rust.</title>
        <authorList>
            <person name="Rochi L."/>
            <person name="Burguener G."/>
            <person name="Darino M."/>
            <person name="Turjanski A."/>
            <person name="Kreff E."/>
            <person name="Dieguez M.J."/>
            <person name="Sacco F."/>
        </authorList>
    </citation>
    <scope>NUCLEOTIDE SEQUENCE [LARGE SCALE GENOMIC DNA]</scope>
    <source>
        <strain evidence="1 2">RO10H11247</strain>
    </source>
</reference>